<protein>
    <submittedName>
        <fullName evidence="1">Uncharacterized protein</fullName>
    </submittedName>
</protein>
<comment type="caution">
    <text evidence="1">The sequence shown here is derived from an EMBL/GenBank/DDBJ whole genome shotgun (WGS) entry which is preliminary data.</text>
</comment>
<dbReference type="PANTHER" id="PTHR31252">
    <property type="entry name" value="DUF4419 DOMAIN-CONTAINING PROTEIN"/>
    <property type="match status" value="1"/>
</dbReference>
<gene>
    <name evidence="1" type="ORF">EJ08DRAFT_647964</name>
</gene>
<dbReference type="Pfam" id="PF14388">
    <property type="entry name" value="DUF4419"/>
    <property type="match status" value="1"/>
</dbReference>
<dbReference type="OrthoDB" id="9978173at2759"/>
<evidence type="ECO:0000313" key="2">
    <source>
        <dbReference type="Proteomes" id="UP000800235"/>
    </source>
</evidence>
<dbReference type="InterPro" id="IPR025533">
    <property type="entry name" value="DUF4419"/>
</dbReference>
<reference evidence="1" key="1">
    <citation type="journal article" date="2020" name="Stud. Mycol.">
        <title>101 Dothideomycetes genomes: a test case for predicting lifestyles and emergence of pathogens.</title>
        <authorList>
            <person name="Haridas S."/>
            <person name="Albert R."/>
            <person name="Binder M."/>
            <person name="Bloem J."/>
            <person name="Labutti K."/>
            <person name="Salamov A."/>
            <person name="Andreopoulos B."/>
            <person name="Baker S."/>
            <person name="Barry K."/>
            <person name="Bills G."/>
            <person name="Bluhm B."/>
            <person name="Cannon C."/>
            <person name="Castanera R."/>
            <person name="Culley D."/>
            <person name="Daum C."/>
            <person name="Ezra D."/>
            <person name="Gonzalez J."/>
            <person name="Henrissat B."/>
            <person name="Kuo A."/>
            <person name="Liang C."/>
            <person name="Lipzen A."/>
            <person name="Lutzoni F."/>
            <person name="Magnuson J."/>
            <person name="Mondo S."/>
            <person name="Nolan M."/>
            <person name="Ohm R."/>
            <person name="Pangilinan J."/>
            <person name="Park H.-J."/>
            <person name="Ramirez L."/>
            <person name="Alfaro M."/>
            <person name="Sun H."/>
            <person name="Tritt A."/>
            <person name="Yoshinaga Y."/>
            <person name="Zwiers L.-H."/>
            <person name="Turgeon B."/>
            <person name="Goodwin S."/>
            <person name="Spatafora J."/>
            <person name="Crous P."/>
            <person name="Grigoriev I."/>
        </authorList>
    </citation>
    <scope>NUCLEOTIDE SEQUENCE</scope>
    <source>
        <strain evidence="1">CBS 130266</strain>
    </source>
</reference>
<organism evidence="1 2">
    <name type="scientific">Tothia fuscella</name>
    <dbReference type="NCBI Taxonomy" id="1048955"/>
    <lineage>
        <taxon>Eukaryota</taxon>
        <taxon>Fungi</taxon>
        <taxon>Dikarya</taxon>
        <taxon>Ascomycota</taxon>
        <taxon>Pezizomycotina</taxon>
        <taxon>Dothideomycetes</taxon>
        <taxon>Pleosporomycetidae</taxon>
        <taxon>Venturiales</taxon>
        <taxon>Cylindrosympodiaceae</taxon>
        <taxon>Tothia</taxon>
    </lineage>
</organism>
<proteinExistence type="predicted"/>
<dbReference type="EMBL" id="MU007025">
    <property type="protein sequence ID" value="KAF2432514.1"/>
    <property type="molecule type" value="Genomic_DNA"/>
</dbReference>
<name>A0A9P4TZH3_9PEZI</name>
<keyword evidence="2" id="KW-1185">Reference proteome</keyword>
<sequence length="122" mass="13794">MSSPKALVEDTAPFPCQNGIPSITLLGTRSDWTKLADKITRLEQGALGEEPRLYALILNPILIRFVETFDYPNDLAIRRFWDNIITVQKGHRLCKTDDVVTGWINALHYWEANGTIISPGLR</sequence>
<accession>A0A9P4TZH3</accession>
<dbReference type="PANTHER" id="PTHR31252:SF11">
    <property type="entry name" value="DUF4419 DOMAIN-CONTAINING PROTEIN"/>
    <property type="match status" value="1"/>
</dbReference>
<evidence type="ECO:0000313" key="1">
    <source>
        <dbReference type="EMBL" id="KAF2432514.1"/>
    </source>
</evidence>
<dbReference type="AlphaFoldDB" id="A0A9P4TZH3"/>
<dbReference type="Proteomes" id="UP000800235">
    <property type="component" value="Unassembled WGS sequence"/>
</dbReference>